<evidence type="ECO:0000313" key="2">
    <source>
        <dbReference type="EMBL" id="QNG53770.1"/>
    </source>
</evidence>
<accession>A0A7G7MLV9</accession>
<dbReference type="KEGG" id="ppel:H6H00_07500"/>
<keyword evidence="1" id="KW-0812">Transmembrane</keyword>
<gene>
    <name evidence="2" type="ORF">H6H00_07500</name>
</gene>
<sequence>MAEEIIRLAYDEARAALREQDATLANVRNRATGLLAAAAVGTSFAASVGLLNTDPGRGATFPGWAGWTLFALVTVIGVGVLVVLWPVARWGYGPQPATLLGHASADADATLRQATEAMIVAIASNDRLLTRRMTTYRITAGVLMVEILTLVAALLIRG</sequence>
<feature type="transmembrane region" description="Helical" evidence="1">
    <location>
        <begin position="136"/>
        <end position="156"/>
    </location>
</feature>
<reference evidence="2 3" key="1">
    <citation type="submission" date="2020-08" db="EMBL/GenBank/DDBJ databases">
        <authorList>
            <person name="Mo P."/>
        </authorList>
    </citation>
    <scope>NUCLEOTIDE SEQUENCE [LARGE SCALE GENOMIC DNA]</scope>
    <source>
        <strain evidence="2 3">CGMCC 4.1532</strain>
    </source>
</reference>
<feature type="transmembrane region" description="Helical" evidence="1">
    <location>
        <begin position="64"/>
        <end position="85"/>
    </location>
</feature>
<dbReference type="Proteomes" id="UP000515728">
    <property type="component" value="Chromosome"/>
</dbReference>
<keyword evidence="1" id="KW-1133">Transmembrane helix</keyword>
<keyword evidence="3" id="KW-1185">Reference proteome</keyword>
<feature type="transmembrane region" description="Helical" evidence="1">
    <location>
        <begin position="34"/>
        <end position="52"/>
    </location>
</feature>
<protein>
    <submittedName>
        <fullName evidence="2">Uncharacterized protein</fullName>
    </submittedName>
</protein>
<name>A0A7G7MLV9_9PSEU</name>
<proteinExistence type="predicted"/>
<evidence type="ECO:0000313" key="3">
    <source>
        <dbReference type="Proteomes" id="UP000515728"/>
    </source>
</evidence>
<evidence type="ECO:0000256" key="1">
    <source>
        <dbReference type="SAM" id="Phobius"/>
    </source>
</evidence>
<dbReference type="EMBL" id="CP060131">
    <property type="protein sequence ID" value="QNG53770.1"/>
    <property type="molecule type" value="Genomic_DNA"/>
</dbReference>
<organism evidence="2 3">
    <name type="scientific">Pseudonocardia petroleophila</name>
    <dbReference type="NCBI Taxonomy" id="37331"/>
    <lineage>
        <taxon>Bacteria</taxon>
        <taxon>Bacillati</taxon>
        <taxon>Actinomycetota</taxon>
        <taxon>Actinomycetes</taxon>
        <taxon>Pseudonocardiales</taxon>
        <taxon>Pseudonocardiaceae</taxon>
        <taxon>Pseudonocardia</taxon>
    </lineage>
</organism>
<keyword evidence="1" id="KW-0472">Membrane</keyword>
<dbReference type="RefSeq" id="WP_185720596.1">
    <property type="nucleotide sequence ID" value="NZ_BAAAWI010000001.1"/>
</dbReference>
<dbReference type="AlphaFoldDB" id="A0A7G7MLV9"/>